<proteinExistence type="evidence at transcript level"/>
<dbReference type="InterPro" id="IPR032872">
    <property type="entry name" value="WAK_assoc_C"/>
</dbReference>
<dbReference type="Pfam" id="PF14380">
    <property type="entry name" value="WAK_assoc"/>
    <property type="match status" value="1"/>
</dbReference>
<evidence type="ECO:0000256" key="1">
    <source>
        <dbReference type="ARBA" id="ARBA00023180"/>
    </source>
</evidence>
<sequence length="145" mass="15788">MGCDAFYDCPSWVGFGKKSKATRPPPCCGIPYSSIGSLNLSRLQCYSYATAYNSAPIKVANPREWSYGIQLSFSLPEDSDFCKSCKASKGVCGYDVVKENNLCLCDGWNSTTSCDTGNPSAGATYNYRPELFYLLFAGMLLITAI</sequence>
<dbReference type="PANTHER" id="PTHR33355:SF3">
    <property type="entry name" value="WALL-ASSOCIATED RECEPTOR KINASE GALACTURONAN-BINDING PROTEIN"/>
    <property type="match status" value="1"/>
</dbReference>
<feature type="domain" description="Wall-associated receptor kinase C-terminal" evidence="2">
    <location>
        <begin position="68"/>
        <end position="106"/>
    </location>
</feature>
<organism evidence="3">
    <name type="scientific">Picea sitchensis</name>
    <name type="common">Sitka spruce</name>
    <name type="synonym">Pinus sitchensis</name>
    <dbReference type="NCBI Taxonomy" id="3332"/>
    <lineage>
        <taxon>Eukaryota</taxon>
        <taxon>Viridiplantae</taxon>
        <taxon>Streptophyta</taxon>
        <taxon>Embryophyta</taxon>
        <taxon>Tracheophyta</taxon>
        <taxon>Spermatophyta</taxon>
        <taxon>Pinopsida</taxon>
        <taxon>Pinidae</taxon>
        <taxon>Conifers I</taxon>
        <taxon>Pinales</taxon>
        <taxon>Pinaceae</taxon>
        <taxon>Picea</taxon>
    </lineage>
</organism>
<dbReference type="PANTHER" id="PTHR33355">
    <property type="entry name" value="WALL-ASSOCIATED RECEPTOR KINASE CARBOXY-TERMINAL PROTEIN-RELATED"/>
    <property type="match status" value="1"/>
</dbReference>
<accession>D5A9S9</accession>
<reference evidence="3" key="1">
    <citation type="submission" date="2010-04" db="EMBL/GenBank/DDBJ databases">
        <authorList>
            <person name="Reid K.E."/>
            <person name="Liao N."/>
            <person name="Chan S."/>
            <person name="Docking R."/>
            <person name="Taylor G."/>
            <person name="Moore R."/>
            <person name="Mayo M."/>
            <person name="Munro S."/>
            <person name="King J."/>
            <person name="Yanchuk A."/>
            <person name="Holt R."/>
            <person name="Jones S."/>
            <person name="Marra M."/>
            <person name="Ritland C.E."/>
            <person name="Ritland K."/>
            <person name="Bohlmann J."/>
        </authorList>
    </citation>
    <scope>NUCLEOTIDE SEQUENCE</scope>
    <source>
        <tissue evidence="3">Bud</tissue>
    </source>
</reference>
<dbReference type="AlphaFoldDB" id="D5A9S9"/>
<evidence type="ECO:0000313" key="3">
    <source>
        <dbReference type="EMBL" id="ADE76298.1"/>
    </source>
</evidence>
<keyword evidence="1" id="KW-0325">Glycoprotein</keyword>
<dbReference type="EMBL" id="BT122952">
    <property type="protein sequence ID" value="ADE76298.1"/>
    <property type="molecule type" value="mRNA"/>
</dbReference>
<name>D5A9S9_PICSI</name>
<evidence type="ECO:0000259" key="2">
    <source>
        <dbReference type="Pfam" id="PF14380"/>
    </source>
</evidence>
<protein>
    <recommendedName>
        <fullName evidence="2">Wall-associated receptor kinase C-terminal domain-containing protein</fullName>
    </recommendedName>
</protein>